<feature type="transmembrane region" description="Helical" evidence="10">
    <location>
        <begin position="26"/>
        <end position="46"/>
    </location>
</feature>
<dbReference type="Gene3D" id="1.10.287.950">
    <property type="entry name" value="Methyl-accepting chemotaxis protein"/>
    <property type="match status" value="1"/>
</dbReference>
<dbReference type="Gene3D" id="6.10.340.10">
    <property type="match status" value="1"/>
</dbReference>
<evidence type="ECO:0000256" key="4">
    <source>
        <dbReference type="ARBA" id="ARBA00022692"/>
    </source>
</evidence>
<evidence type="ECO:0000259" key="11">
    <source>
        <dbReference type="PROSITE" id="PS50111"/>
    </source>
</evidence>
<comment type="caution">
    <text evidence="13">The sequence shown here is derived from an EMBL/GenBank/DDBJ whole genome shotgun (WGS) entry which is preliminary data.</text>
</comment>
<dbReference type="Pfam" id="PF00015">
    <property type="entry name" value="MCPsignal"/>
    <property type="match status" value="1"/>
</dbReference>
<dbReference type="SMART" id="SM00304">
    <property type="entry name" value="HAMP"/>
    <property type="match status" value="1"/>
</dbReference>
<gene>
    <name evidence="13" type="ORF">D7M11_09660</name>
</gene>
<evidence type="ECO:0000256" key="9">
    <source>
        <dbReference type="PROSITE-ProRule" id="PRU00284"/>
    </source>
</evidence>
<dbReference type="PROSITE" id="PS50111">
    <property type="entry name" value="CHEMOTAXIS_TRANSDUC_2"/>
    <property type="match status" value="1"/>
</dbReference>
<dbReference type="CDD" id="cd06225">
    <property type="entry name" value="HAMP"/>
    <property type="match status" value="1"/>
</dbReference>
<evidence type="ECO:0000256" key="6">
    <source>
        <dbReference type="ARBA" id="ARBA00023136"/>
    </source>
</evidence>
<dbReference type="PROSITE" id="PS50885">
    <property type="entry name" value="HAMP"/>
    <property type="match status" value="1"/>
</dbReference>
<evidence type="ECO:0000256" key="8">
    <source>
        <dbReference type="ARBA" id="ARBA00029447"/>
    </source>
</evidence>
<dbReference type="SMART" id="SM00283">
    <property type="entry name" value="MA"/>
    <property type="match status" value="1"/>
</dbReference>
<dbReference type="SUPFAM" id="SSF58104">
    <property type="entry name" value="Methyl-accepting chemotaxis protein (MCP) signaling domain"/>
    <property type="match status" value="1"/>
</dbReference>
<dbReference type="InterPro" id="IPR033479">
    <property type="entry name" value="dCache_1"/>
</dbReference>
<comment type="subcellular location">
    <subcellularLocation>
        <location evidence="1">Cell membrane</location>
        <topology evidence="1">Multi-pass membrane protein</topology>
    </subcellularLocation>
</comment>
<evidence type="ECO:0000256" key="2">
    <source>
        <dbReference type="ARBA" id="ARBA00022475"/>
    </source>
</evidence>
<evidence type="ECO:0000256" key="7">
    <source>
        <dbReference type="ARBA" id="ARBA00023224"/>
    </source>
</evidence>
<dbReference type="InterPro" id="IPR004089">
    <property type="entry name" value="MCPsignal_dom"/>
</dbReference>
<keyword evidence="3" id="KW-0145">Chemotaxis</keyword>
<keyword evidence="5 10" id="KW-1133">Transmembrane helix</keyword>
<feature type="domain" description="HAMP" evidence="12">
    <location>
        <begin position="333"/>
        <end position="386"/>
    </location>
</feature>
<reference evidence="13 14" key="1">
    <citation type="journal article" date="2007" name="Int. J. Syst. Evol. Microbiol.">
        <title>Paenibacillus ginsengarvi sp. nov., isolated from soil from ginseng cultivation.</title>
        <authorList>
            <person name="Yoon M.H."/>
            <person name="Ten L.N."/>
            <person name="Im W.T."/>
        </authorList>
    </citation>
    <scope>NUCLEOTIDE SEQUENCE [LARGE SCALE GENOMIC DNA]</scope>
    <source>
        <strain evidence="13 14">KCTC 13059</strain>
    </source>
</reference>
<dbReference type="Pfam" id="PF02743">
    <property type="entry name" value="dCache_1"/>
    <property type="match status" value="1"/>
</dbReference>
<dbReference type="OrthoDB" id="9760371at2"/>
<keyword evidence="4 10" id="KW-0812">Transmembrane</keyword>
<dbReference type="PANTHER" id="PTHR32089:SF112">
    <property type="entry name" value="LYSOZYME-LIKE PROTEIN-RELATED"/>
    <property type="match status" value="1"/>
</dbReference>
<evidence type="ECO:0000256" key="3">
    <source>
        <dbReference type="ARBA" id="ARBA00022500"/>
    </source>
</evidence>
<proteinExistence type="inferred from homology"/>
<evidence type="ECO:0000256" key="10">
    <source>
        <dbReference type="SAM" id="Phobius"/>
    </source>
</evidence>
<accession>A0A3B0CK72</accession>
<evidence type="ECO:0000313" key="14">
    <source>
        <dbReference type="Proteomes" id="UP000282311"/>
    </source>
</evidence>
<keyword evidence="6 10" id="KW-0472">Membrane</keyword>
<keyword evidence="7 9" id="KW-0807">Transducer</keyword>
<organism evidence="13 14">
    <name type="scientific">Paenibacillus ginsengarvi</name>
    <dbReference type="NCBI Taxonomy" id="400777"/>
    <lineage>
        <taxon>Bacteria</taxon>
        <taxon>Bacillati</taxon>
        <taxon>Bacillota</taxon>
        <taxon>Bacilli</taxon>
        <taxon>Bacillales</taxon>
        <taxon>Paenibacillaceae</taxon>
        <taxon>Paenibacillus</taxon>
    </lineage>
</organism>
<keyword evidence="14" id="KW-1185">Reference proteome</keyword>
<name>A0A3B0CK72_9BACL</name>
<sequence length="691" mass="74920">MSGADIRQLKQQLRLQNPVRSVGMKLLLIFFASIVSLVLIIGILSYQISKSIIKNKVADASQQTITQATDKVDFLLESMENITIQIMSDDAVADNMSKYKDKTLTQFDKLQTGQLVSSRLKSYVLANSKIGDINILPLNAEVTDTYRTTTPKDDVYKSDWFTKIKEADGKAVWLPTKKAGYVSTPNSFAVGRVLRNIKSSSVEGILIMELKTNALREALGVVSIGQGSSIAIIGKDNNVVYSETSEELETPYIVDVAANIAKTGIDSDNFEAVKDKEEILTVYDPIQKSDWLLVGTIPVGELVKDASTIFTLTIIMVLVAIVLAILVGLLVIRMIAHPLVSLRNLMMEGARGNLTVRVKDNGRQDEIGQLSASFNEMMEQITSLVSQTNLSAQEVLNTASELSDASRKTSISAKEIAVATEEIASGASSLAVEAERGSDLTGTINVKVGHVVEANAMMETAAAEVQTASRKGADYMSELITKTGTTEEMIRSMADKVEKLQESTSSIRKILDMLDNITKQTNILSLNATIEAARAGAAGKGFMVVADEIRKLADQSRQSIDVVAQITAKIQTEMKETVGVLSEAYPIFQEQITSVKNADDIFKQVQAQMDGFAGKLQEVTGSVEQLQESQHVLSEAMTNVSAVAEQSSATSQEVASLSSEQLSISDGLVKLSEKLEQLSNSLKESLSKFSI</sequence>
<dbReference type="GO" id="GO:0006935">
    <property type="term" value="P:chemotaxis"/>
    <property type="evidence" value="ECO:0007669"/>
    <property type="project" value="UniProtKB-KW"/>
</dbReference>
<dbReference type="EMBL" id="RBAH01000005">
    <property type="protein sequence ID" value="RKN85390.1"/>
    <property type="molecule type" value="Genomic_DNA"/>
</dbReference>
<evidence type="ECO:0000256" key="5">
    <source>
        <dbReference type="ARBA" id="ARBA00022989"/>
    </source>
</evidence>
<feature type="domain" description="Methyl-accepting transducer" evidence="11">
    <location>
        <begin position="405"/>
        <end position="655"/>
    </location>
</feature>
<keyword evidence="2" id="KW-1003">Cell membrane</keyword>
<dbReference type="GO" id="GO:0005886">
    <property type="term" value="C:plasma membrane"/>
    <property type="evidence" value="ECO:0007669"/>
    <property type="project" value="UniProtKB-SubCell"/>
</dbReference>
<evidence type="ECO:0000259" key="12">
    <source>
        <dbReference type="PROSITE" id="PS50885"/>
    </source>
</evidence>
<evidence type="ECO:0000256" key="1">
    <source>
        <dbReference type="ARBA" id="ARBA00004651"/>
    </source>
</evidence>
<evidence type="ECO:0000313" key="13">
    <source>
        <dbReference type="EMBL" id="RKN85390.1"/>
    </source>
</evidence>
<dbReference type="PANTHER" id="PTHR32089">
    <property type="entry name" value="METHYL-ACCEPTING CHEMOTAXIS PROTEIN MCPB"/>
    <property type="match status" value="1"/>
</dbReference>
<dbReference type="Pfam" id="PF00672">
    <property type="entry name" value="HAMP"/>
    <property type="match status" value="1"/>
</dbReference>
<comment type="similarity">
    <text evidence="8">Belongs to the methyl-accepting chemotaxis (MCP) protein family.</text>
</comment>
<dbReference type="GO" id="GO:0007165">
    <property type="term" value="P:signal transduction"/>
    <property type="evidence" value="ECO:0007669"/>
    <property type="project" value="UniProtKB-KW"/>
</dbReference>
<dbReference type="Gene3D" id="3.30.450.20">
    <property type="entry name" value="PAS domain"/>
    <property type="match status" value="1"/>
</dbReference>
<feature type="transmembrane region" description="Helical" evidence="10">
    <location>
        <begin position="309"/>
        <end position="336"/>
    </location>
</feature>
<dbReference type="Proteomes" id="UP000282311">
    <property type="component" value="Unassembled WGS sequence"/>
</dbReference>
<dbReference type="InterPro" id="IPR003660">
    <property type="entry name" value="HAMP_dom"/>
</dbReference>
<protein>
    <submittedName>
        <fullName evidence="13">Methyl-accepting chemotaxis protein</fullName>
    </submittedName>
</protein>
<dbReference type="AlphaFoldDB" id="A0A3B0CK72"/>